<name>A0A7G9UYP4_9CAUD</name>
<accession>A0A7G9UYP4</accession>
<dbReference type="EMBL" id="MT684598">
    <property type="protein sequence ID" value="QNN99149.1"/>
    <property type="molecule type" value="Genomic_DNA"/>
</dbReference>
<dbReference type="Proteomes" id="UP000516151">
    <property type="component" value="Segment"/>
</dbReference>
<organism evidence="1 2">
    <name type="scientific">Streptomyces phage Faust</name>
    <dbReference type="NCBI Taxonomy" id="2767565"/>
    <lineage>
        <taxon>Viruses</taxon>
        <taxon>Duplodnaviria</taxon>
        <taxon>Heunggongvirae</taxon>
        <taxon>Uroviricota</taxon>
        <taxon>Caudoviricetes</taxon>
        <taxon>Stanwilliamsviridae</taxon>
        <taxon>Loccivirinae</taxon>
        <taxon>Faustvirus</taxon>
        <taxon>Faustvirus faust</taxon>
    </lineage>
</organism>
<proteinExistence type="predicted"/>
<reference evidence="1 2" key="1">
    <citation type="submission" date="2020-06" db="EMBL/GenBank/DDBJ databases">
        <authorList>
            <person name="Arora M.N."/>
            <person name="Dalling M.T."/>
            <person name="Dawson S.P.M."/>
            <person name="Elia S.N."/>
            <person name="Burke B."/>
            <person name="Shaffer C.D."/>
            <person name="Weston-Hafer K.A."/>
            <person name="Garlena R.A."/>
            <person name="Russell D.A."/>
            <person name="Pope W.H."/>
            <person name="Jacobs-Sera D."/>
            <person name="Hatfull G.F."/>
        </authorList>
    </citation>
    <scope>NUCLEOTIDE SEQUENCE [LARGE SCALE GENOMIC DNA]</scope>
</reference>
<evidence type="ECO:0000313" key="2">
    <source>
        <dbReference type="Proteomes" id="UP000516151"/>
    </source>
</evidence>
<dbReference type="KEGG" id="vg:77927341"/>
<dbReference type="RefSeq" id="YP_010651656.1">
    <property type="nucleotide sequence ID" value="NC_070783.1"/>
</dbReference>
<dbReference type="GeneID" id="77927341"/>
<sequence length="135" mass="15497">MWPFRRKTPDTPPIPTSRTDYPYGLFVCTEAGFFLIREKGRYRIPTQRMMVSWSSPIVPSSEAAVKHLPVLGQVGFRDGTFIQNFTTGEKYLISRNKKRRITSPDVFDRLVLNKELIVEVSESEANFHTDGEVLS</sequence>
<protein>
    <submittedName>
        <fullName evidence="1">Uncharacterized protein</fullName>
    </submittedName>
</protein>
<evidence type="ECO:0000313" key="1">
    <source>
        <dbReference type="EMBL" id="QNN99149.1"/>
    </source>
</evidence>
<keyword evidence="2" id="KW-1185">Reference proteome</keyword>
<gene>
    <name evidence="1" type="primary">46</name>
    <name evidence="1" type="ORF">SEA_FAUST_46</name>
</gene>